<dbReference type="Pfam" id="PF00903">
    <property type="entry name" value="Glyoxalase"/>
    <property type="match status" value="1"/>
</dbReference>
<dbReference type="InterPro" id="IPR029068">
    <property type="entry name" value="Glyas_Bleomycin-R_OHBP_Dase"/>
</dbReference>
<dbReference type="SUPFAM" id="SSF54593">
    <property type="entry name" value="Glyoxalase/Bleomycin resistance protein/Dihydroxybiphenyl dioxygenase"/>
    <property type="match status" value="1"/>
</dbReference>
<sequence>MIKGLYEAHLPVSDLNSSIEFYKGLGLEFDHKVEDRLAFLWIEKGKSWLGLWNTDKVETEYHPSIRHVAFEVSLEDLKDSVAWLENKGYTPRRAFGFEPTEPFVMPNPNGNFGHAKIHFNDPDGNSLEFICKVGNPKNLTDRMYLSEWEKLSGLTVN</sequence>
<evidence type="ECO:0000259" key="1">
    <source>
        <dbReference type="PROSITE" id="PS51819"/>
    </source>
</evidence>
<reference evidence="3" key="1">
    <citation type="journal article" date="2019" name="Int. J. Syst. Evol. Microbiol.">
        <title>The Global Catalogue of Microorganisms (GCM) 10K type strain sequencing project: providing services to taxonomists for standard genome sequencing and annotation.</title>
        <authorList>
            <consortium name="The Broad Institute Genomics Platform"/>
            <consortium name="The Broad Institute Genome Sequencing Center for Infectious Disease"/>
            <person name="Wu L."/>
            <person name="Ma J."/>
        </authorList>
    </citation>
    <scope>NUCLEOTIDE SEQUENCE [LARGE SCALE GENOMIC DNA]</scope>
    <source>
        <strain evidence="3">KCTC 3913</strain>
    </source>
</reference>
<keyword evidence="3" id="KW-1185">Reference proteome</keyword>
<dbReference type="InterPro" id="IPR037523">
    <property type="entry name" value="VOC_core"/>
</dbReference>
<dbReference type="PROSITE" id="PS51819">
    <property type="entry name" value="VOC"/>
    <property type="match status" value="1"/>
</dbReference>
<evidence type="ECO:0000313" key="2">
    <source>
        <dbReference type="EMBL" id="MFD2681757.1"/>
    </source>
</evidence>
<proteinExistence type="predicted"/>
<name>A0ABW5RVZ1_9BACI</name>
<dbReference type="Gene3D" id="3.10.180.10">
    <property type="entry name" value="2,3-Dihydroxybiphenyl 1,2-Dioxygenase, domain 1"/>
    <property type="match status" value="1"/>
</dbReference>
<evidence type="ECO:0000313" key="3">
    <source>
        <dbReference type="Proteomes" id="UP001597506"/>
    </source>
</evidence>
<comment type="caution">
    <text evidence="2">The sequence shown here is derived from an EMBL/GenBank/DDBJ whole genome shotgun (WGS) entry which is preliminary data.</text>
</comment>
<dbReference type="Proteomes" id="UP001597506">
    <property type="component" value="Unassembled WGS sequence"/>
</dbReference>
<organism evidence="2 3">
    <name type="scientific">Bacillus seohaeanensis</name>
    <dbReference type="NCBI Taxonomy" id="284580"/>
    <lineage>
        <taxon>Bacteria</taxon>
        <taxon>Bacillati</taxon>
        <taxon>Bacillota</taxon>
        <taxon>Bacilli</taxon>
        <taxon>Bacillales</taxon>
        <taxon>Bacillaceae</taxon>
        <taxon>Bacillus</taxon>
    </lineage>
</organism>
<feature type="domain" description="VOC" evidence="1">
    <location>
        <begin position="4"/>
        <end position="132"/>
    </location>
</feature>
<protein>
    <submittedName>
        <fullName evidence="2">VOC family protein</fullName>
    </submittedName>
</protein>
<dbReference type="InterPro" id="IPR004360">
    <property type="entry name" value="Glyas_Fos-R_dOase_dom"/>
</dbReference>
<dbReference type="CDD" id="cd06587">
    <property type="entry name" value="VOC"/>
    <property type="match status" value="1"/>
</dbReference>
<dbReference type="EMBL" id="JBHUMF010000031">
    <property type="protein sequence ID" value="MFD2681757.1"/>
    <property type="molecule type" value="Genomic_DNA"/>
</dbReference>
<accession>A0ABW5RVZ1</accession>
<dbReference type="RefSeq" id="WP_071411883.1">
    <property type="nucleotide sequence ID" value="NZ_JBHUMF010000031.1"/>
</dbReference>
<gene>
    <name evidence="2" type="ORF">ACFSUL_13535</name>
</gene>